<keyword evidence="3" id="KW-0472">Membrane</keyword>
<dbReference type="InterPro" id="IPR043128">
    <property type="entry name" value="Rev_trsase/Diguanyl_cyclase"/>
</dbReference>
<feature type="transmembrane region" description="Helical" evidence="3">
    <location>
        <begin position="101"/>
        <end position="119"/>
    </location>
</feature>
<proteinExistence type="predicted"/>
<name>A0A558HF88_9GAMM</name>
<evidence type="ECO:0000256" key="2">
    <source>
        <dbReference type="ARBA" id="ARBA00034247"/>
    </source>
</evidence>
<dbReference type="Pfam" id="PF00990">
    <property type="entry name" value="GGDEF"/>
    <property type="match status" value="1"/>
</dbReference>
<dbReference type="CDD" id="cd01949">
    <property type="entry name" value="GGDEF"/>
    <property type="match status" value="1"/>
</dbReference>
<dbReference type="Proteomes" id="UP000319941">
    <property type="component" value="Unassembled WGS sequence"/>
</dbReference>
<evidence type="ECO:0000256" key="1">
    <source>
        <dbReference type="ARBA" id="ARBA00012528"/>
    </source>
</evidence>
<dbReference type="OrthoDB" id="73375at2"/>
<dbReference type="EMBL" id="VNFH01000012">
    <property type="protein sequence ID" value="TVU67806.1"/>
    <property type="molecule type" value="Genomic_DNA"/>
</dbReference>
<evidence type="ECO:0000256" key="3">
    <source>
        <dbReference type="SAM" id="Phobius"/>
    </source>
</evidence>
<reference evidence="5 6" key="1">
    <citation type="submission" date="2019-07" db="EMBL/GenBank/DDBJ databases">
        <title>Diversity of Bacteria from Kongsfjorden, Arctic.</title>
        <authorList>
            <person name="Yu Y."/>
        </authorList>
    </citation>
    <scope>NUCLEOTIDE SEQUENCE [LARGE SCALE GENOMIC DNA]</scope>
    <source>
        <strain evidence="5 6">SM1923</strain>
    </source>
</reference>
<feature type="domain" description="GGDEF" evidence="4">
    <location>
        <begin position="321"/>
        <end position="459"/>
    </location>
</feature>
<dbReference type="InterPro" id="IPR029787">
    <property type="entry name" value="Nucleotide_cyclase"/>
</dbReference>
<sequence length="464" mass="51263">MGASPSTRPPGVGTCKAATSITTWWNRHCASQRASWTDDGPRALKLSDSIRPVPAADHARRWHPETLATQVPPMNPMTLCFADDTLERRYRRQQIETSHKLSRFTIPLSCVMFASYALIEISLTHHFESLLLLRTGILVSVLSLFLLSRHARYRHRVNGLLCLASLSAALGTLAMFHLGNDHAVDHHEMHEGEFPAYFVSLLLLVFWTYTLLGLQFIYALACGLLIWMGCTASCAILHSGTGVLVEANEAFFMMSANLLAGMSAYSRERQSRLLFLRECHITDERDNLRDHATRDSLTGLLNRRALMEHLDQVLDIQAPGVVQAALFIDLDGFKPINDRHGHHIGDQVLSIIGERLGDTLRGNDIVGRLGGDEFLVLISREGDSRQGPETLANRLVDAISRPIHLEVDGEPLIIGVSASVGVCLFPFSGATPETIIARADGAMYEAKQRGRGRVVAANPLRLVL</sequence>
<dbReference type="AlphaFoldDB" id="A0A558HF88"/>
<comment type="caution">
    <text evidence="5">The sequence shown here is derived from an EMBL/GenBank/DDBJ whole genome shotgun (WGS) entry which is preliminary data.</text>
</comment>
<organism evidence="5 6">
    <name type="scientific">Cobetia crustatorum</name>
    <dbReference type="NCBI Taxonomy" id="553385"/>
    <lineage>
        <taxon>Bacteria</taxon>
        <taxon>Pseudomonadati</taxon>
        <taxon>Pseudomonadota</taxon>
        <taxon>Gammaproteobacteria</taxon>
        <taxon>Oceanospirillales</taxon>
        <taxon>Halomonadaceae</taxon>
        <taxon>Cobetia</taxon>
    </lineage>
</organism>
<dbReference type="EC" id="2.7.7.65" evidence="1"/>
<dbReference type="NCBIfam" id="TIGR00254">
    <property type="entry name" value="GGDEF"/>
    <property type="match status" value="1"/>
</dbReference>
<evidence type="ECO:0000313" key="6">
    <source>
        <dbReference type="Proteomes" id="UP000319941"/>
    </source>
</evidence>
<protein>
    <recommendedName>
        <fullName evidence="1">diguanylate cyclase</fullName>
        <ecNumber evidence="1">2.7.7.65</ecNumber>
    </recommendedName>
</protein>
<evidence type="ECO:0000313" key="5">
    <source>
        <dbReference type="EMBL" id="TVU67806.1"/>
    </source>
</evidence>
<dbReference type="Gene3D" id="3.30.70.270">
    <property type="match status" value="1"/>
</dbReference>
<feature type="transmembrane region" description="Helical" evidence="3">
    <location>
        <begin position="217"/>
        <end position="238"/>
    </location>
</feature>
<dbReference type="PANTHER" id="PTHR45138:SF9">
    <property type="entry name" value="DIGUANYLATE CYCLASE DGCM-RELATED"/>
    <property type="match status" value="1"/>
</dbReference>
<dbReference type="GO" id="GO:0052621">
    <property type="term" value="F:diguanylate cyclase activity"/>
    <property type="evidence" value="ECO:0007669"/>
    <property type="project" value="UniProtKB-EC"/>
</dbReference>
<dbReference type="STRING" id="553385.GCA_000591415_03326"/>
<dbReference type="SUPFAM" id="SSF55073">
    <property type="entry name" value="Nucleotide cyclase"/>
    <property type="match status" value="1"/>
</dbReference>
<dbReference type="PANTHER" id="PTHR45138">
    <property type="entry name" value="REGULATORY COMPONENTS OF SENSORY TRANSDUCTION SYSTEM"/>
    <property type="match status" value="1"/>
</dbReference>
<keyword evidence="6" id="KW-1185">Reference proteome</keyword>
<comment type="catalytic activity">
    <reaction evidence="2">
        <text>2 GTP = 3',3'-c-di-GMP + 2 diphosphate</text>
        <dbReference type="Rhea" id="RHEA:24898"/>
        <dbReference type="ChEBI" id="CHEBI:33019"/>
        <dbReference type="ChEBI" id="CHEBI:37565"/>
        <dbReference type="ChEBI" id="CHEBI:58805"/>
        <dbReference type="EC" id="2.7.7.65"/>
    </reaction>
</comment>
<gene>
    <name evidence="5" type="ORF">FQP86_15660</name>
</gene>
<feature type="transmembrane region" description="Helical" evidence="3">
    <location>
        <begin position="131"/>
        <end position="148"/>
    </location>
</feature>
<feature type="transmembrane region" description="Helical" evidence="3">
    <location>
        <begin position="160"/>
        <end position="179"/>
    </location>
</feature>
<dbReference type="InterPro" id="IPR000160">
    <property type="entry name" value="GGDEF_dom"/>
</dbReference>
<dbReference type="SMART" id="SM00267">
    <property type="entry name" value="GGDEF"/>
    <property type="match status" value="1"/>
</dbReference>
<dbReference type="InterPro" id="IPR050469">
    <property type="entry name" value="Diguanylate_Cyclase"/>
</dbReference>
<dbReference type="PROSITE" id="PS50887">
    <property type="entry name" value="GGDEF"/>
    <property type="match status" value="1"/>
</dbReference>
<keyword evidence="3" id="KW-0812">Transmembrane</keyword>
<evidence type="ECO:0000259" key="4">
    <source>
        <dbReference type="PROSITE" id="PS50887"/>
    </source>
</evidence>
<feature type="transmembrane region" description="Helical" evidence="3">
    <location>
        <begin position="194"/>
        <end position="212"/>
    </location>
</feature>
<accession>A0A558HF88</accession>
<keyword evidence="3" id="KW-1133">Transmembrane helix</keyword>